<dbReference type="InterPro" id="IPR011050">
    <property type="entry name" value="Pectin_lyase_fold/virulence"/>
</dbReference>
<reference evidence="11 12" key="1">
    <citation type="submission" date="2019-12" db="EMBL/GenBank/DDBJ databases">
        <authorList>
            <person name="Alioto T."/>
            <person name="Alioto T."/>
            <person name="Gomez Garrido J."/>
        </authorList>
    </citation>
    <scope>NUCLEOTIDE SEQUENCE [LARGE SCALE GENOMIC DNA]</scope>
</reference>
<evidence type="ECO:0000256" key="10">
    <source>
        <dbReference type="SAM" id="SignalP"/>
    </source>
</evidence>
<dbReference type="InterPro" id="IPR000743">
    <property type="entry name" value="Glyco_hydro_28"/>
</dbReference>
<comment type="similarity">
    <text evidence="2 9">Belongs to the glycosyl hydrolase 28 family.</text>
</comment>
<evidence type="ECO:0000313" key="12">
    <source>
        <dbReference type="Proteomes" id="UP000594638"/>
    </source>
</evidence>
<feature type="chain" id="PRO_5035766366" evidence="10">
    <location>
        <begin position="24"/>
        <end position="393"/>
    </location>
</feature>
<accession>A0A8S0SIM1</accession>
<organism evidence="11 12">
    <name type="scientific">Olea europaea subsp. europaea</name>
    <dbReference type="NCBI Taxonomy" id="158383"/>
    <lineage>
        <taxon>Eukaryota</taxon>
        <taxon>Viridiplantae</taxon>
        <taxon>Streptophyta</taxon>
        <taxon>Embryophyta</taxon>
        <taxon>Tracheophyta</taxon>
        <taxon>Spermatophyta</taxon>
        <taxon>Magnoliopsida</taxon>
        <taxon>eudicotyledons</taxon>
        <taxon>Gunneridae</taxon>
        <taxon>Pentapetalae</taxon>
        <taxon>asterids</taxon>
        <taxon>lamiids</taxon>
        <taxon>Lamiales</taxon>
        <taxon>Oleaceae</taxon>
        <taxon>Oleeae</taxon>
        <taxon>Olea</taxon>
    </lineage>
</organism>
<dbReference type="EMBL" id="CACTIH010005439">
    <property type="protein sequence ID" value="CAA2992660.1"/>
    <property type="molecule type" value="Genomic_DNA"/>
</dbReference>
<evidence type="ECO:0000256" key="9">
    <source>
        <dbReference type="RuleBase" id="RU361169"/>
    </source>
</evidence>
<evidence type="ECO:0000256" key="2">
    <source>
        <dbReference type="ARBA" id="ARBA00008834"/>
    </source>
</evidence>
<dbReference type="GO" id="GO:0071555">
    <property type="term" value="P:cell wall organization"/>
    <property type="evidence" value="ECO:0007669"/>
    <property type="project" value="UniProtKB-KW"/>
</dbReference>
<comment type="subcellular location">
    <subcellularLocation>
        <location evidence="1">Secreted</location>
        <location evidence="1">Cell wall</location>
    </subcellularLocation>
</comment>
<keyword evidence="6 9" id="KW-0326">Glycosidase</keyword>
<gene>
    <name evidence="11" type="ORF">OLEA9_A036665</name>
</gene>
<dbReference type="PANTHER" id="PTHR31375">
    <property type="match status" value="1"/>
</dbReference>
<proteinExistence type="inferred from homology"/>
<dbReference type="OrthoDB" id="187139at2759"/>
<dbReference type="Gramene" id="OE9A036665T1">
    <property type="protein sequence ID" value="OE9A036665C1"/>
    <property type="gene ID" value="OE9A036665"/>
</dbReference>
<dbReference type="Gene3D" id="2.160.20.10">
    <property type="entry name" value="Single-stranded right-handed beta-helix, Pectin lyase-like"/>
    <property type="match status" value="1"/>
</dbReference>
<protein>
    <submittedName>
        <fullName evidence="11">Polygalacturonase-like</fullName>
    </submittedName>
</protein>
<keyword evidence="3" id="KW-0134">Cell wall</keyword>
<dbReference type="Pfam" id="PF00295">
    <property type="entry name" value="Glyco_hydro_28"/>
    <property type="match status" value="1"/>
</dbReference>
<feature type="signal peptide" evidence="10">
    <location>
        <begin position="1"/>
        <end position="23"/>
    </location>
</feature>
<dbReference type="PROSITE" id="PS00502">
    <property type="entry name" value="POLYGALACTURONASE"/>
    <property type="match status" value="1"/>
</dbReference>
<dbReference type="FunFam" id="2.160.20.10:FF:000016">
    <property type="entry name" value="Polygalacturonase 7"/>
    <property type="match status" value="1"/>
</dbReference>
<feature type="active site" evidence="8">
    <location>
        <position position="240"/>
    </location>
</feature>
<evidence type="ECO:0000256" key="1">
    <source>
        <dbReference type="ARBA" id="ARBA00004191"/>
    </source>
</evidence>
<dbReference type="InterPro" id="IPR012334">
    <property type="entry name" value="Pectin_lyas_fold"/>
</dbReference>
<evidence type="ECO:0000256" key="7">
    <source>
        <dbReference type="ARBA" id="ARBA00023316"/>
    </source>
</evidence>
<keyword evidence="4" id="KW-0964">Secreted</keyword>
<evidence type="ECO:0000256" key="8">
    <source>
        <dbReference type="PROSITE-ProRule" id="PRU10052"/>
    </source>
</evidence>
<keyword evidence="12" id="KW-1185">Reference proteome</keyword>
<keyword evidence="7" id="KW-0961">Cell wall biogenesis/degradation</keyword>
<evidence type="ECO:0000256" key="3">
    <source>
        <dbReference type="ARBA" id="ARBA00022512"/>
    </source>
</evidence>
<evidence type="ECO:0000256" key="4">
    <source>
        <dbReference type="ARBA" id="ARBA00022525"/>
    </source>
</evidence>
<evidence type="ECO:0000256" key="6">
    <source>
        <dbReference type="ARBA" id="ARBA00023295"/>
    </source>
</evidence>
<keyword evidence="5 9" id="KW-0378">Hydrolase</keyword>
<name>A0A8S0SIM1_OLEEU</name>
<dbReference type="AlphaFoldDB" id="A0A8S0SIM1"/>
<dbReference type="SMART" id="SM00710">
    <property type="entry name" value="PbH1"/>
    <property type="match status" value="4"/>
</dbReference>
<dbReference type="GO" id="GO:0005975">
    <property type="term" value="P:carbohydrate metabolic process"/>
    <property type="evidence" value="ECO:0007669"/>
    <property type="project" value="InterPro"/>
</dbReference>
<evidence type="ECO:0000256" key="5">
    <source>
        <dbReference type="ARBA" id="ARBA00022801"/>
    </source>
</evidence>
<evidence type="ECO:0000313" key="11">
    <source>
        <dbReference type="EMBL" id="CAA2992660.1"/>
    </source>
</evidence>
<sequence>MADYMVYWLVLILVATSMCTTEAAATTYNVITFGAKPDGQTDASQPFLKAWASACRSVQQSKIYAPKGRYLLKQVTFTGPCRNQIKVQIDGTLVAPDDYRVIGNSNYWILFILINNISIIGGTLDAKGAGFWACRRSGKNCPVGANSITFNRANDVVISGLTSINSQLMHLVINSCNNVMVRNVGIVAPDLSPNTDGIHVQYSTGVTITGSSIKTGDDCISIGPGTRNLWMEKIQCGPGHGVSIGSLGRDYNEAGVQNLTLTDSVFSGSDNGLRVKTWARPSNGFVRDIHYRNILMKNVHNPIIIDQNYCPSNQGCPHQGSGIKISSISYENIQGTSTTEVAMIFDCSPINPCTDISLRDIKISLVNSGTKAKSYCKNIGGRTSGVILPDNCL</sequence>
<comment type="caution">
    <text evidence="11">The sequence shown here is derived from an EMBL/GenBank/DDBJ whole genome shotgun (WGS) entry which is preliminary data.</text>
</comment>
<dbReference type="SUPFAM" id="SSF51126">
    <property type="entry name" value="Pectin lyase-like"/>
    <property type="match status" value="1"/>
</dbReference>
<keyword evidence="10" id="KW-0732">Signal</keyword>
<dbReference type="GO" id="GO:0004650">
    <property type="term" value="F:polygalacturonase activity"/>
    <property type="evidence" value="ECO:0007669"/>
    <property type="project" value="InterPro"/>
</dbReference>
<dbReference type="InterPro" id="IPR006626">
    <property type="entry name" value="PbH1"/>
</dbReference>
<dbReference type="Proteomes" id="UP000594638">
    <property type="component" value="Unassembled WGS sequence"/>
</dbReference>